<evidence type="ECO:0000313" key="1">
    <source>
        <dbReference type="EMBL" id="EJK43977.1"/>
    </source>
</evidence>
<protein>
    <submittedName>
        <fullName evidence="1">Uncharacterized protein</fullName>
    </submittedName>
</protein>
<comment type="caution">
    <text evidence="1">The sequence shown here is derived from an EMBL/GenBank/DDBJ whole genome shotgun (WGS) entry which is preliminary data.</text>
</comment>
<dbReference type="EMBL" id="AGNL01050354">
    <property type="protein sequence ID" value="EJK43977.1"/>
    <property type="molecule type" value="Genomic_DNA"/>
</dbReference>
<evidence type="ECO:0000313" key="2">
    <source>
        <dbReference type="Proteomes" id="UP000266841"/>
    </source>
</evidence>
<proteinExistence type="predicted"/>
<keyword evidence="2" id="KW-1185">Reference proteome</keyword>
<sequence>MEATTHQRQIKSVPLGRCRWVAHEAKGFVTGRGRSSGTEGKPLFASKWGLIQTHRIGLGRPLPRATHIAHDTALSAKARGRIRSRDSKHSAKLREEEKIKMISPQPDVGCMPDGSVAYMFIDGSKYKDKPTFPSHPRRRGMMVMSVHDMKIYGGENGWMYQGRGKTDPDFIVCPQDFCMDMLNWCPELRAAFHGAIDVHRETTDRKCMIVGDEPSHIYVGNFGVVRPLGQKGILEFSRHKKRLEVEMYNDLVRFTARLEKIVIKYLPRYIHRFMARAKDAVQYTSMRGIDLDSSEEPKYYSSIACGINLVLSMHTDIDAAFCAVVAFKLDYTQGDKERTLVYFTFPGLGSKGMSVQMRHGQVVIFNARQVSNGRIDLLTISSSAIEFDLCLPIFSVPFHLFKEVYGRQGPLCVNVPEELHRVQ</sequence>
<reference evidence="1 2" key="1">
    <citation type="journal article" date="2012" name="Genome Biol.">
        <title>Genome and low-iron response of an oceanic diatom adapted to chronic iron limitation.</title>
        <authorList>
            <person name="Lommer M."/>
            <person name="Specht M."/>
            <person name="Roy A.S."/>
            <person name="Kraemer L."/>
            <person name="Andreson R."/>
            <person name="Gutowska M.A."/>
            <person name="Wolf J."/>
            <person name="Bergner S.V."/>
            <person name="Schilhabel M.B."/>
            <person name="Klostermeier U.C."/>
            <person name="Beiko R.G."/>
            <person name="Rosenstiel P."/>
            <person name="Hippler M."/>
            <person name="Laroche J."/>
        </authorList>
    </citation>
    <scope>NUCLEOTIDE SEQUENCE [LARGE SCALE GENOMIC DNA]</scope>
    <source>
        <strain evidence="1 2">CCMP1005</strain>
    </source>
</reference>
<name>K0RBQ9_THAOC</name>
<dbReference type="Proteomes" id="UP000266841">
    <property type="component" value="Unassembled WGS sequence"/>
</dbReference>
<dbReference type="AlphaFoldDB" id="K0RBQ9"/>
<accession>K0RBQ9</accession>
<organism evidence="1 2">
    <name type="scientific">Thalassiosira oceanica</name>
    <name type="common">Marine diatom</name>
    <dbReference type="NCBI Taxonomy" id="159749"/>
    <lineage>
        <taxon>Eukaryota</taxon>
        <taxon>Sar</taxon>
        <taxon>Stramenopiles</taxon>
        <taxon>Ochrophyta</taxon>
        <taxon>Bacillariophyta</taxon>
        <taxon>Coscinodiscophyceae</taxon>
        <taxon>Thalassiosirophycidae</taxon>
        <taxon>Thalassiosirales</taxon>
        <taxon>Thalassiosiraceae</taxon>
        <taxon>Thalassiosira</taxon>
    </lineage>
</organism>
<gene>
    <name evidence="1" type="ORF">THAOC_37530</name>
</gene>